<protein>
    <submittedName>
        <fullName evidence="1">Uncharacterized protein</fullName>
    </submittedName>
</protein>
<sequence>MKNRDLGVLFDRDADERDAVRLSVPASTDVAIVAEVVEKIFAAEPGIDRAALYVDGQLAGVMSRHRLAELVEGSFRGIGDADGATLPGVSSRYQVIRFQCRTCGAEERRIHVDPRSAPNCSSGHGAMVLLP</sequence>
<keyword evidence="2" id="KW-1185">Reference proteome</keyword>
<dbReference type="EMBL" id="BLPF01000002">
    <property type="protein sequence ID" value="GFJ81952.1"/>
    <property type="molecule type" value="Genomic_DNA"/>
</dbReference>
<accession>A0A6V8K9R0</accession>
<proteinExistence type="predicted"/>
<organism evidence="1 2">
    <name type="scientific">Phytohabitans houttuyneae</name>
    <dbReference type="NCBI Taxonomy" id="1076126"/>
    <lineage>
        <taxon>Bacteria</taxon>
        <taxon>Bacillati</taxon>
        <taxon>Actinomycetota</taxon>
        <taxon>Actinomycetes</taxon>
        <taxon>Micromonosporales</taxon>
        <taxon>Micromonosporaceae</taxon>
    </lineage>
</organism>
<dbReference type="Proteomes" id="UP000482800">
    <property type="component" value="Unassembled WGS sequence"/>
</dbReference>
<name>A0A6V8K9R0_9ACTN</name>
<reference evidence="1 2" key="1">
    <citation type="submission" date="2020-03" db="EMBL/GenBank/DDBJ databases">
        <title>Whole genome shotgun sequence of Phytohabitans houttuyneae NBRC 108639.</title>
        <authorList>
            <person name="Komaki H."/>
            <person name="Tamura T."/>
        </authorList>
    </citation>
    <scope>NUCLEOTIDE SEQUENCE [LARGE SCALE GENOMIC DNA]</scope>
    <source>
        <strain evidence="1 2">NBRC 108639</strain>
    </source>
</reference>
<reference evidence="1 2" key="2">
    <citation type="submission" date="2020-03" db="EMBL/GenBank/DDBJ databases">
        <authorList>
            <person name="Ichikawa N."/>
            <person name="Kimura A."/>
            <person name="Kitahashi Y."/>
            <person name="Uohara A."/>
        </authorList>
    </citation>
    <scope>NUCLEOTIDE SEQUENCE [LARGE SCALE GENOMIC DNA]</scope>
    <source>
        <strain evidence="1 2">NBRC 108639</strain>
    </source>
</reference>
<gene>
    <name evidence="1" type="ORF">Phou_061320</name>
</gene>
<evidence type="ECO:0000313" key="2">
    <source>
        <dbReference type="Proteomes" id="UP000482800"/>
    </source>
</evidence>
<evidence type="ECO:0000313" key="1">
    <source>
        <dbReference type="EMBL" id="GFJ81952.1"/>
    </source>
</evidence>
<dbReference type="AlphaFoldDB" id="A0A6V8K9R0"/>
<comment type="caution">
    <text evidence="1">The sequence shown here is derived from an EMBL/GenBank/DDBJ whole genome shotgun (WGS) entry which is preliminary data.</text>
</comment>